<evidence type="ECO:0000256" key="2">
    <source>
        <dbReference type="ARBA" id="ARBA00022741"/>
    </source>
</evidence>
<comment type="caution">
    <text evidence="7">The sequence shown here is derived from an EMBL/GenBank/DDBJ whole genome shotgun (WGS) entry which is preliminary data.</text>
</comment>
<evidence type="ECO:0000313" key="7">
    <source>
        <dbReference type="EMBL" id="CAB3404160.1"/>
    </source>
</evidence>
<dbReference type="PANTHER" id="PTHR11922">
    <property type="entry name" value="GMP SYNTHASE-RELATED"/>
    <property type="match status" value="1"/>
</dbReference>
<dbReference type="SUPFAM" id="SSF54810">
    <property type="entry name" value="GMP synthetase C-terminal dimerisation domain"/>
    <property type="match status" value="2"/>
</dbReference>
<proteinExistence type="predicted"/>
<dbReference type="Gene3D" id="3.30.300.10">
    <property type="match status" value="2"/>
</dbReference>
<evidence type="ECO:0000256" key="3">
    <source>
        <dbReference type="ARBA" id="ARBA00022749"/>
    </source>
</evidence>
<evidence type="ECO:0000256" key="4">
    <source>
        <dbReference type="ARBA" id="ARBA00022755"/>
    </source>
</evidence>
<gene>
    <name evidence="7" type="ORF">CBOVIS_LOCUS6540</name>
</gene>
<protein>
    <recommendedName>
        <fullName evidence="6">GMP synthase C-terminal domain-containing protein</fullName>
    </recommendedName>
</protein>
<dbReference type="PANTHER" id="PTHR11922:SF2">
    <property type="entry name" value="GMP SYNTHASE [GLUTAMINE-HYDROLYZING]"/>
    <property type="match status" value="1"/>
</dbReference>
<accession>A0A8S1ERY3</accession>
<dbReference type="FunFam" id="3.30.300.10:FF:000008">
    <property type="entry name" value="GMP synthase [glutamine-hydrolyzing]"/>
    <property type="match status" value="1"/>
</dbReference>
<reference evidence="7 8" key="1">
    <citation type="submission" date="2020-04" db="EMBL/GenBank/DDBJ databases">
        <authorList>
            <person name="Laetsch R D."/>
            <person name="Stevens L."/>
            <person name="Kumar S."/>
            <person name="Blaxter L. M."/>
        </authorList>
    </citation>
    <scope>NUCLEOTIDE SEQUENCE [LARGE SCALE GENOMIC DNA]</scope>
</reference>
<dbReference type="AlphaFoldDB" id="A0A8S1ERY3"/>
<keyword evidence="2" id="KW-0547">Nucleotide-binding</keyword>
<evidence type="ECO:0000259" key="6">
    <source>
        <dbReference type="Pfam" id="PF00958"/>
    </source>
</evidence>
<keyword evidence="8" id="KW-1185">Reference proteome</keyword>
<dbReference type="OrthoDB" id="5869341at2759"/>
<keyword evidence="5" id="KW-0067">ATP-binding</keyword>
<keyword evidence="4" id="KW-0658">Purine biosynthesis</keyword>
<keyword evidence="1" id="KW-0436">Ligase</keyword>
<evidence type="ECO:0000313" key="8">
    <source>
        <dbReference type="Proteomes" id="UP000494206"/>
    </source>
</evidence>
<dbReference type="GO" id="GO:0005524">
    <property type="term" value="F:ATP binding"/>
    <property type="evidence" value="ECO:0007669"/>
    <property type="project" value="UniProtKB-KW"/>
</dbReference>
<dbReference type="InterPro" id="IPR001674">
    <property type="entry name" value="GMP_synth_C"/>
</dbReference>
<dbReference type="GO" id="GO:0005829">
    <property type="term" value="C:cytosol"/>
    <property type="evidence" value="ECO:0007669"/>
    <property type="project" value="TreeGrafter"/>
</dbReference>
<evidence type="ECO:0000256" key="5">
    <source>
        <dbReference type="ARBA" id="ARBA00022840"/>
    </source>
</evidence>
<dbReference type="EMBL" id="CADEPM010000004">
    <property type="protein sequence ID" value="CAB3404160.1"/>
    <property type="molecule type" value="Genomic_DNA"/>
</dbReference>
<dbReference type="Pfam" id="PF00958">
    <property type="entry name" value="GMP_synt_C"/>
    <property type="match status" value="1"/>
</dbReference>
<name>A0A8S1ERY3_9PELO</name>
<dbReference type="Proteomes" id="UP000494206">
    <property type="component" value="Unassembled WGS sequence"/>
</dbReference>
<evidence type="ECO:0000256" key="1">
    <source>
        <dbReference type="ARBA" id="ARBA00022598"/>
    </source>
</evidence>
<feature type="domain" description="GMP synthase C-terminal" evidence="6">
    <location>
        <begin position="172"/>
        <end position="257"/>
    </location>
</feature>
<sequence>MLVTLTYEYRCEDFEETERLLNIVVNLSTPRTDPQETEIRNRAVNSMTRDEVDAVNIEGVHIRATLLPIMTVGVQGDCRSYSYVVALSTNARPIPWKMLYTYAGVIPKLFHKINRVAYVFGEQVEYPVHGVTVTHLVQPIIEKLQRADKAATDILFGRVKGQHGQKLPDVGRKVQQMPVVMIPVDFDRDETMPNSFKHSFVLRPFITSDFMTGIAAVPGVHIPEQTIFEMEAAIRQCVNTSRVLLDMTSKPPGTTEWE</sequence>
<dbReference type="GO" id="GO:0003921">
    <property type="term" value="F:GMP synthase activity"/>
    <property type="evidence" value="ECO:0007669"/>
    <property type="project" value="TreeGrafter"/>
</dbReference>
<organism evidence="7 8">
    <name type="scientific">Caenorhabditis bovis</name>
    <dbReference type="NCBI Taxonomy" id="2654633"/>
    <lineage>
        <taxon>Eukaryota</taxon>
        <taxon>Metazoa</taxon>
        <taxon>Ecdysozoa</taxon>
        <taxon>Nematoda</taxon>
        <taxon>Chromadorea</taxon>
        <taxon>Rhabditida</taxon>
        <taxon>Rhabditina</taxon>
        <taxon>Rhabditomorpha</taxon>
        <taxon>Rhabditoidea</taxon>
        <taxon>Rhabditidae</taxon>
        <taxon>Peloderinae</taxon>
        <taxon>Caenorhabditis</taxon>
    </lineage>
</organism>
<keyword evidence="3" id="KW-0332">GMP biosynthesis</keyword>